<evidence type="ECO:0000256" key="4">
    <source>
        <dbReference type="ARBA" id="ARBA00023136"/>
    </source>
</evidence>
<accession>A0A0M2HHT8</accession>
<comment type="caution">
    <text evidence="5">The sequence shown here is derived from an EMBL/GenBank/DDBJ whole genome shotgun (WGS) entry which is preliminary data.</text>
</comment>
<dbReference type="GO" id="GO:0012505">
    <property type="term" value="C:endomembrane system"/>
    <property type="evidence" value="ECO:0007669"/>
    <property type="project" value="UniProtKB-ARBA"/>
</dbReference>
<gene>
    <name evidence="5" type="ORF">RS81_00679</name>
</gene>
<dbReference type="PATRIC" id="fig|92835.4.peg.698"/>
<dbReference type="Proteomes" id="UP000033956">
    <property type="component" value="Unassembled WGS sequence"/>
</dbReference>
<evidence type="ECO:0000256" key="2">
    <source>
        <dbReference type="ARBA" id="ARBA00023034"/>
    </source>
</evidence>
<dbReference type="OrthoDB" id="4321663at2"/>
<keyword evidence="6" id="KW-1185">Reference proteome</keyword>
<dbReference type="GO" id="GO:0005737">
    <property type="term" value="C:cytoplasm"/>
    <property type="evidence" value="ECO:0007669"/>
    <property type="project" value="UniProtKB-ARBA"/>
</dbReference>
<comment type="subcellular location">
    <subcellularLocation>
        <location evidence="1">Golgi apparatus membrane</location>
        <topology evidence="1">Peripheral membrane protein</topology>
        <orientation evidence="1">Cytoplasmic side</orientation>
    </subcellularLocation>
</comment>
<dbReference type="GO" id="GO:0070273">
    <property type="term" value="F:phosphatidylinositol-4-phosphate binding"/>
    <property type="evidence" value="ECO:0007669"/>
    <property type="project" value="InterPro"/>
</dbReference>
<dbReference type="Gene3D" id="1.10.3630.10">
    <property type="entry name" value="yeast vps74-n-term truncation variant domain like"/>
    <property type="match status" value="1"/>
</dbReference>
<keyword evidence="3" id="KW-0446">Lipid-binding</keyword>
<dbReference type="AlphaFoldDB" id="A0A0M2HHT8"/>
<reference evidence="5 6" key="1">
    <citation type="submission" date="2015-02" db="EMBL/GenBank/DDBJ databases">
        <title>Draft genome sequences of ten Microbacterium spp. with emphasis on heavy metal contaminated environments.</title>
        <authorList>
            <person name="Corretto E."/>
        </authorList>
    </citation>
    <scope>NUCLEOTIDE SEQUENCE [LARGE SCALE GENOMIC DNA]</scope>
    <source>
        <strain evidence="5 6">DSM 12510</strain>
    </source>
</reference>
<dbReference type="InterPro" id="IPR038261">
    <property type="entry name" value="GPP34-like_sf"/>
</dbReference>
<organism evidence="5 6">
    <name type="scientific">Microbacterium terrae</name>
    <dbReference type="NCBI Taxonomy" id="69369"/>
    <lineage>
        <taxon>Bacteria</taxon>
        <taxon>Bacillati</taxon>
        <taxon>Actinomycetota</taxon>
        <taxon>Actinomycetes</taxon>
        <taxon>Micrococcales</taxon>
        <taxon>Microbacteriaceae</taxon>
        <taxon>Microbacterium</taxon>
    </lineage>
</organism>
<proteinExistence type="predicted"/>
<keyword evidence="4" id="KW-0472">Membrane</keyword>
<dbReference type="RefSeq" id="WP_045274686.1">
    <property type="nucleotide sequence ID" value="NZ_BAAAUP010000003.1"/>
</dbReference>
<dbReference type="Pfam" id="PF05719">
    <property type="entry name" value="GPP34"/>
    <property type="match status" value="1"/>
</dbReference>
<evidence type="ECO:0000313" key="5">
    <source>
        <dbReference type="EMBL" id="KJL43886.1"/>
    </source>
</evidence>
<name>A0A0M2HHT8_9MICO</name>
<evidence type="ECO:0008006" key="7">
    <source>
        <dbReference type="Google" id="ProtNLM"/>
    </source>
</evidence>
<dbReference type="EMBL" id="JYIZ01000035">
    <property type="protein sequence ID" value="KJL43886.1"/>
    <property type="molecule type" value="Genomic_DNA"/>
</dbReference>
<evidence type="ECO:0000256" key="3">
    <source>
        <dbReference type="ARBA" id="ARBA00023121"/>
    </source>
</evidence>
<sequence>MADQTRGDASTTRHGVADDLMLLLFSPASGTIAGENTLFYVLAGAVLTDLALEGAVRADDLGVRGTVVTAEGDTAPDDEILRTMWTYISEKPRGVQTVLAAIGPQLRSPVLDRLVERGDLRRTRGKALGFIPTETLELGDTGRREQLVAAVRATLVDGAEPTARTATLAALLSASGALPTLHPEIPWSTPVATRAKELERGDFAADAAAAAVTRTMTAVIVNAMIVAGVTSAR</sequence>
<keyword evidence="2" id="KW-0333">Golgi apparatus</keyword>
<evidence type="ECO:0000313" key="6">
    <source>
        <dbReference type="Proteomes" id="UP000033956"/>
    </source>
</evidence>
<protein>
    <recommendedName>
        <fullName evidence="7">Golgi phosphoprotein 3 (GPP34)</fullName>
    </recommendedName>
</protein>
<evidence type="ECO:0000256" key="1">
    <source>
        <dbReference type="ARBA" id="ARBA00004255"/>
    </source>
</evidence>
<dbReference type="STRING" id="92835.RS81_00679"/>
<dbReference type="InterPro" id="IPR008628">
    <property type="entry name" value="GPP34-like"/>
</dbReference>